<dbReference type="AlphaFoldDB" id="A0A1M6XBX9"/>
<accession>A0A1M6XBX9</accession>
<evidence type="ECO:0000313" key="2">
    <source>
        <dbReference type="Proteomes" id="UP000189935"/>
    </source>
</evidence>
<gene>
    <name evidence="1" type="ORF">SAMN05444159_4826</name>
</gene>
<sequence length="84" mass="8936">MVALAFITAASIVVASTVVQPYAVEWRSASELLQSVLVPPELTELIAADTIPTDRASMALVGVIERSLTAAPIVAMKRLMHCTK</sequence>
<reference evidence="1 2" key="1">
    <citation type="submission" date="2016-11" db="EMBL/GenBank/DDBJ databases">
        <authorList>
            <person name="Jaros S."/>
            <person name="Januszkiewicz K."/>
            <person name="Wedrychowicz H."/>
        </authorList>
    </citation>
    <scope>NUCLEOTIDE SEQUENCE [LARGE SCALE GENOMIC DNA]</scope>
    <source>
        <strain evidence="1 2">GAS499</strain>
    </source>
</reference>
<organism evidence="1 2">
    <name type="scientific">Bradyrhizobium lablabi</name>
    <dbReference type="NCBI Taxonomy" id="722472"/>
    <lineage>
        <taxon>Bacteria</taxon>
        <taxon>Pseudomonadati</taxon>
        <taxon>Pseudomonadota</taxon>
        <taxon>Alphaproteobacteria</taxon>
        <taxon>Hyphomicrobiales</taxon>
        <taxon>Nitrobacteraceae</taxon>
        <taxon>Bradyrhizobium</taxon>
    </lineage>
</organism>
<evidence type="ECO:0000313" key="1">
    <source>
        <dbReference type="EMBL" id="SHL03467.1"/>
    </source>
</evidence>
<name>A0A1M6XBX9_9BRAD</name>
<dbReference type="RefSeq" id="WP_154071411.1">
    <property type="nucleotide sequence ID" value="NZ_LT670844.1"/>
</dbReference>
<dbReference type="EMBL" id="LT670844">
    <property type="protein sequence ID" value="SHL03467.1"/>
    <property type="molecule type" value="Genomic_DNA"/>
</dbReference>
<proteinExistence type="predicted"/>
<protein>
    <submittedName>
        <fullName evidence="1">Uncharacterized protein</fullName>
    </submittedName>
</protein>
<dbReference type="Proteomes" id="UP000189935">
    <property type="component" value="Chromosome I"/>
</dbReference>